<dbReference type="RefSeq" id="WP_119496312.1">
    <property type="nucleotide sequence ID" value="NZ_NRJH01000005.1"/>
</dbReference>
<reference evidence="1 2" key="1">
    <citation type="submission" date="2017-08" db="EMBL/GenBank/DDBJ databases">
        <title>Reclassification of Bisgaard taxon 37 and 44.</title>
        <authorList>
            <person name="Christensen H."/>
        </authorList>
    </citation>
    <scope>NUCLEOTIDE SEQUENCE [LARGE SCALE GENOMIC DNA]</scope>
    <source>
        <strain evidence="1 2">B96_4</strain>
    </source>
</reference>
<sequence>MTKPYQIYVTGTANYFPHLIVLIKSFVAFHRHSMTFIIGHNIKDPNDPAILEVKETFKDYPNVQLDFHYIDPQLFIDWGVVPDVAKEAVLLRLALPTLPYNGRVLYIDIDTLVTGPLDELFTDENIFQGKSIAVCADILDYFHKFHRNSPYKVEKFPSKFYTLPFGEKGSVFFNAGVMLIDIDKIRISPDKDKSLWQYYCAEVFNEGRFSGLDQTFLNIVHFHDKTIISNKYNFFAFLLNETRYVLEVAGWKNYDKALAQGKVEAPMYPSVIHFLTLRPAKQWDSYLVDHQDLYRFYKEQSVEQIVGKDVAYYTQMMINYYDHYGYTPGLIDIGRYDKYLDNVTIEDVSKSIGLFSRPWNVSPFFLCSTVYRLRGLRKFLGRKRLSFDNKINQAIEHSKKNFVPFKELAQKTKK</sequence>
<accession>A0A3A1Y9N7</accession>
<dbReference type="Proteomes" id="UP000266258">
    <property type="component" value="Unassembled WGS sequence"/>
</dbReference>
<dbReference type="GO" id="GO:0016757">
    <property type="term" value="F:glycosyltransferase activity"/>
    <property type="evidence" value="ECO:0007669"/>
    <property type="project" value="InterPro"/>
</dbReference>
<evidence type="ECO:0000313" key="2">
    <source>
        <dbReference type="Proteomes" id="UP000266258"/>
    </source>
</evidence>
<dbReference type="Gene3D" id="3.90.550.10">
    <property type="entry name" value="Spore Coat Polysaccharide Biosynthesis Protein SpsA, Chain A"/>
    <property type="match status" value="1"/>
</dbReference>
<comment type="caution">
    <text evidence="1">The sequence shown here is derived from an EMBL/GenBank/DDBJ whole genome shotgun (WGS) entry which is preliminary data.</text>
</comment>
<dbReference type="EMBL" id="NRJH01000005">
    <property type="protein sequence ID" value="RIY33930.1"/>
    <property type="molecule type" value="Genomic_DNA"/>
</dbReference>
<dbReference type="AlphaFoldDB" id="A0A3A1Y9N7"/>
<proteinExistence type="predicted"/>
<name>A0A3A1Y9N7_9GAMM</name>
<dbReference type="OrthoDB" id="5672604at2"/>
<dbReference type="Pfam" id="PF01501">
    <property type="entry name" value="Glyco_transf_8"/>
    <property type="match status" value="1"/>
</dbReference>
<dbReference type="InterPro" id="IPR029044">
    <property type="entry name" value="Nucleotide-diphossugar_trans"/>
</dbReference>
<dbReference type="SUPFAM" id="SSF53448">
    <property type="entry name" value="Nucleotide-diphospho-sugar transferases"/>
    <property type="match status" value="1"/>
</dbReference>
<dbReference type="InterPro" id="IPR002495">
    <property type="entry name" value="Glyco_trans_8"/>
</dbReference>
<protein>
    <submittedName>
        <fullName evidence="1">Uncharacterized protein</fullName>
    </submittedName>
</protein>
<evidence type="ECO:0000313" key="1">
    <source>
        <dbReference type="EMBL" id="RIY33930.1"/>
    </source>
</evidence>
<organism evidence="1 2">
    <name type="scientific">Psittacicella melopsittaci</name>
    <dbReference type="NCBI Taxonomy" id="2028576"/>
    <lineage>
        <taxon>Bacteria</taxon>
        <taxon>Pseudomonadati</taxon>
        <taxon>Pseudomonadota</taxon>
        <taxon>Gammaproteobacteria</taxon>
        <taxon>Pasteurellales</taxon>
        <taxon>Psittacicellaceae</taxon>
        <taxon>Psittacicella</taxon>
    </lineage>
</organism>
<gene>
    <name evidence="1" type="ORF">CJP74_00465</name>
</gene>
<keyword evidence="2" id="KW-1185">Reference proteome</keyword>